<name>A0ABQ0A112_9GAMM</name>
<keyword evidence="2" id="KW-1185">Reference proteome</keyword>
<evidence type="ECO:0000313" key="1">
    <source>
        <dbReference type="EMBL" id="GAA6146087.1"/>
    </source>
</evidence>
<gene>
    <name evidence="1" type="ORF">NBRC116585_22050</name>
</gene>
<reference evidence="1 2" key="1">
    <citation type="submission" date="2024-04" db="EMBL/GenBank/DDBJ databases">
        <title>Draft genome sequence of Thalassolituus maritimus NBRC 116585.</title>
        <authorList>
            <person name="Miyakawa T."/>
            <person name="Kusuya Y."/>
            <person name="Miura T."/>
        </authorList>
    </citation>
    <scope>NUCLEOTIDE SEQUENCE [LARGE SCALE GENOMIC DNA]</scope>
    <source>
        <strain evidence="1 2">5NW40-0001</strain>
    </source>
</reference>
<dbReference type="Proteomes" id="UP001481413">
    <property type="component" value="Unassembled WGS sequence"/>
</dbReference>
<organism evidence="1 2">
    <name type="scientific">Thalassolituus maritimus</name>
    <dbReference type="NCBI Taxonomy" id="484498"/>
    <lineage>
        <taxon>Bacteria</taxon>
        <taxon>Pseudomonadati</taxon>
        <taxon>Pseudomonadota</taxon>
        <taxon>Gammaproteobacteria</taxon>
        <taxon>Oceanospirillales</taxon>
        <taxon>Oceanospirillaceae</taxon>
        <taxon>Thalassolituus</taxon>
    </lineage>
</organism>
<protein>
    <submittedName>
        <fullName evidence="1">Uncharacterized protein</fullName>
    </submittedName>
</protein>
<dbReference type="EMBL" id="BAABWH010000005">
    <property type="protein sequence ID" value="GAA6146087.1"/>
    <property type="molecule type" value="Genomic_DNA"/>
</dbReference>
<dbReference type="RefSeq" id="WP_353295246.1">
    <property type="nucleotide sequence ID" value="NZ_BAABWH010000005.1"/>
</dbReference>
<proteinExistence type="predicted"/>
<evidence type="ECO:0000313" key="2">
    <source>
        <dbReference type="Proteomes" id="UP001481413"/>
    </source>
</evidence>
<comment type="caution">
    <text evidence="1">The sequence shown here is derived from an EMBL/GenBank/DDBJ whole genome shotgun (WGS) entry which is preliminary data.</text>
</comment>
<accession>A0ABQ0A112</accession>
<sequence length="124" mass="13029">MVIENSSDLIRQWQAVVLADGQSAAEAELINGNALVISGGGIALFSKPGDCVNPLSGGLIRHASFPDHISPPVAPFIDRHRAGFVGLTGGLALLIGLNDLRMYASANDALRNRDMLLELSLAPN</sequence>